<evidence type="ECO:0000313" key="1">
    <source>
        <dbReference type="EMBL" id="QKJ65621.1"/>
    </source>
</evidence>
<organism evidence="1 2">
    <name type="scientific">Deefgea piscis</name>
    <dbReference type="NCBI Taxonomy" id="2739061"/>
    <lineage>
        <taxon>Bacteria</taxon>
        <taxon>Pseudomonadati</taxon>
        <taxon>Pseudomonadota</taxon>
        <taxon>Betaproteobacteria</taxon>
        <taxon>Neisseriales</taxon>
        <taxon>Chitinibacteraceae</taxon>
        <taxon>Deefgea</taxon>
    </lineage>
</organism>
<reference evidence="1 2" key="1">
    <citation type="submission" date="2020-05" db="EMBL/GenBank/DDBJ databases">
        <title>Complete genome sequence of Deefgea sp. D17.</title>
        <authorList>
            <person name="Bae J.-W."/>
            <person name="Han J.E."/>
        </authorList>
    </citation>
    <scope>NUCLEOTIDE SEQUENCE [LARGE SCALE GENOMIC DNA]</scope>
    <source>
        <strain evidence="1 2">D17</strain>
    </source>
</reference>
<sequence>MLKPLQEWICDCCGKIIPHADAGYVIWRHDADQRDFDFKIIHKFVCEPPNYPSSTPLTEFLGTKGSTYLLSFISLGKIKARGRYRNYCHVLDFDEFVDFYRRVQIPYYEEARTKFNNPVLLAEMEDASELHPYQEDVLKQIIERF</sequence>
<dbReference type="KEGG" id="dee:HQN60_02065"/>
<dbReference type="AlphaFoldDB" id="A0A6M8SLU2"/>
<keyword evidence="2" id="KW-1185">Reference proteome</keyword>
<proteinExistence type="predicted"/>
<name>A0A6M8SLU2_9NEIS</name>
<dbReference type="Proteomes" id="UP000504844">
    <property type="component" value="Chromosome"/>
</dbReference>
<gene>
    <name evidence="1" type="ORF">HQN60_02065</name>
</gene>
<evidence type="ECO:0000313" key="2">
    <source>
        <dbReference type="Proteomes" id="UP000504844"/>
    </source>
</evidence>
<dbReference type="EMBL" id="CP054143">
    <property type="protein sequence ID" value="QKJ65621.1"/>
    <property type="molecule type" value="Genomic_DNA"/>
</dbReference>
<dbReference type="RefSeq" id="WP_173532131.1">
    <property type="nucleotide sequence ID" value="NZ_CP054143.1"/>
</dbReference>
<accession>A0A6M8SLU2</accession>
<protein>
    <submittedName>
        <fullName evidence="1">Uncharacterized protein</fullName>
    </submittedName>
</protein>